<reference evidence="3 4" key="1">
    <citation type="journal article" date="2018" name="Nat. Biotechnol.">
        <title>A standardized bacterial taxonomy based on genome phylogeny substantially revises the tree of life.</title>
        <authorList>
            <person name="Parks D.H."/>
            <person name="Chuvochina M."/>
            <person name="Waite D.W."/>
            <person name="Rinke C."/>
            <person name="Skarshewski A."/>
            <person name="Chaumeil P.A."/>
            <person name="Hugenholtz P."/>
        </authorList>
    </citation>
    <scope>NUCLEOTIDE SEQUENCE [LARGE SCALE GENOMIC DNA]</scope>
    <source>
        <strain evidence="3">UBA9158</strain>
    </source>
</reference>
<feature type="signal peptide" evidence="1">
    <location>
        <begin position="1"/>
        <end position="26"/>
    </location>
</feature>
<proteinExistence type="predicted"/>
<name>A0A3C1KR97_9GAMM</name>
<feature type="chain" id="PRO_5017757606" description="DUF4136 domain-containing protein" evidence="1">
    <location>
        <begin position="27"/>
        <end position="205"/>
    </location>
</feature>
<evidence type="ECO:0000259" key="2">
    <source>
        <dbReference type="Pfam" id="PF13590"/>
    </source>
</evidence>
<feature type="domain" description="DUF4136" evidence="2">
    <location>
        <begin position="33"/>
        <end position="198"/>
    </location>
</feature>
<organism evidence="3 4">
    <name type="scientific">Haliea salexigens</name>
    <dbReference type="NCBI Taxonomy" id="287487"/>
    <lineage>
        <taxon>Bacteria</taxon>
        <taxon>Pseudomonadati</taxon>
        <taxon>Pseudomonadota</taxon>
        <taxon>Gammaproteobacteria</taxon>
        <taxon>Cellvibrionales</taxon>
        <taxon>Halieaceae</taxon>
        <taxon>Haliea</taxon>
    </lineage>
</organism>
<keyword evidence="1" id="KW-0732">Signal</keyword>
<dbReference type="STRING" id="1121937.GCA_000423125_02649"/>
<evidence type="ECO:0000256" key="1">
    <source>
        <dbReference type="SAM" id="SignalP"/>
    </source>
</evidence>
<comment type="caution">
    <text evidence="3">The sequence shown here is derived from an EMBL/GenBank/DDBJ whole genome shotgun (WGS) entry which is preliminary data.</text>
</comment>
<accession>A0A3C1KR97</accession>
<dbReference type="Gene3D" id="3.30.160.670">
    <property type="match status" value="1"/>
</dbReference>
<gene>
    <name evidence="3" type="ORF">DCP75_15070</name>
</gene>
<evidence type="ECO:0000313" key="3">
    <source>
        <dbReference type="EMBL" id="HAN29013.1"/>
    </source>
</evidence>
<dbReference type="AlphaFoldDB" id="A0A3C1KR97"/>
<evidence type="ECO:0000313" key="4">
    <source>
        <dbReference type="Proteomes" id="UP000259273"/>
    </source>
</evidence>
<dbReference type="Pfam" id="PF13590">
    <property type="entry name" value="DUF4136"/>
    <property type="match status" value="1"/>
</dbReference>
<sequence>MSHPFPQLLWRGAALLALLFTLIACSSQPTFTVDYADDADFNSFRSYRWYDDIHGSELAEYRQYNSSDKRVRTYVDRELKAHGLRESTTERADLWVNYHISKEQQMRIDSFSRYPSAGMHGGVGVGTYGSAVSLGYSSGPSVRTYKEGTVVLDIIDTRSSKIIWRGIAEGRLKEDMSINDKNRVASEVASELLADFPPNPAPVAQ</sequence>
<protein>
    <recommendedName>
        <fullName evidence="2">DUF4136 domain-containing protein</fullName>
    </recommendedName>
</protein>
<dbReference type="InterPro" id="IPR025411">
    <property type="entry name" value="DUF4136"/>
</dbReference>
<dbReference type="EMBL" id="DMND01000203">
    <property type="protein sequence ID" value="HAN29013.1"/>
    <property type="molecule type" value="Genomic_DNA"/>
</dbReference>
<dbReference type="Proteomes" id="UP000259273">
    <property type="component" value="Unassembled WGS sequence"/>
</dbReference>